<comment type="caution">
    <text evidence="1">The sequence shown here is derived from an EMBL/GenBank/DDBJ whole genome shotgun (WGS) entry which is preliminary data.</text>
</comment>
<evidence type="ECO:0000313" key="2">
    <source>
        <dbReference type="Proteomes" id="UP001519921"/>
    </source>
</evidence>
<gene>
    <name evidence="1" type="ORF">KYD98_08335</name>
</gene>
<dbReference type="RefSeq" id="WP_219779161.1">
    <property type="nucleotide sequence ID" value="NZ_JAHXPT010000005.1"/>
</dbReference>
<accession>A0ABS7AN76</accession>
<organism evidence="1 2">
    <name type="scientific">Clostridium weizhouense</name>
    <dbReference type="NCBI Taxonomy" id="2859781"/>
    <lineage>
        <taxon>Bacteria</taxon>
        <taxon>Bacillati</taxon>
        <taxon>Bacillota</taxon>
        <taxon>Clostridia</taxon>
        <taxon>Eubacteriales</taxon>
        <taxon>Clostridiaceae</taxon>
        <taxon>Clostridium</taxon>
    </lineage>
</organism>
<dbReference type="PROSITE" id="PS51257">
    <property type="entry name" value="PROKAR_LIPOPROTEIN"/>
    <property type="match status" value="1"/>
</dbReference>
<evidence type="ECO:0000313" key="1">
    <source>
        <dbReference type="EMBL" id="MBW6410099.1"/>
    </source>
</evidence>
<dbReference type="EMBL" id="JAHXPT010000005">
    <property type="protein sequence ID" value="MBW6410099.1"/>
    <property type="molecule type" value="Genomic_DNA"/>
</dbReference>
<reference evidence="1 2" key="1">
    <citation type="submission" date="2021-07" db="EMBL/GenBank/DDBJ databases">
        <title>Clostridium weizhouense sp. nov., an anaerobic bacterium isolated from activated sludge of Petroleum wastewater.</title>
        <authorList>
            <person name="Li Q."/>
        </authorList>
    </citation>
    <scope>NUCLEOTIDE SEQUENCE [LARGE SCALE GENOMIC DNA]</scope>
    <source>
        <strain evidence="1 2">YB-6</strain>
    </source>
</reference>
<dbReference type="Proteomes" id="UP001519921">
    <property type="component" value="Unassembled WGS sequence"/>
</dbReference>
<proteinExistence type="predicted"/>
<protein>
    <submittedName>
        <fullName evidence="1">DUF4886 domain-containing protein</fullName>
    </submittedName>
</protein>
<dbReference type="Gene3D" id="3.40.50.1110">
    <property type="entry name" value="SGNH hydrolase"/>
    <property type="match status" value="1"/>
</dbReference>
<keyword evidence="2" id="KW-1185">Reference proteome</keyword>
<dbReference type="InterPro" id="IPR036514">
    <property type="entry name" value="SGNH_hydro_sf"/>
</dbReference>
<sequence>MKLLNLNKRILYCTYVLMIALLFSGCSKDKSLGLSSESKNEETKTYLEETNSQNGNEIMDFNKTLQLKKPKKPISKSPSILFLGNSFLFVNDLPSMFTKLSESGGISPNIYDLSEGCYRLELFADKKDEVGSIAYDALENYQWDYVVLQEQSRIPTVDAENSMYPASRKLNKLIKDGNGQTIFFMTWAYKNGDDLSEFGINQKTTREEMQTQIANSYFSISKELDSLLSPAGIAFMRCAEKYPEINLWDEEDLMHPSVYGTYLASCTLYATLYDESPVGLKYTADLDSDTALKLQKIAYDTIFN</sequence>
<name>A0ABS7AN76_9CLOT</name>